<dbReference type="Proteomes" id="UP000723463">
    <property type="component" value="Unassembled WGS sequence"/>
</dbReference>
<protein>
    <recommendedName>
        <fullName evidence="6">Arrestin-like N-terminal domain-containing protein</fullName>
    </recommendedName>
</protein>
<sequence length="354" mass="40226">MLAKLTQDKKKSLQVVILTPFRGPGNLPAIYGTPEEPPKVRGYVELITTEDIKARDLDLYFRVKSYARWVRQRGQVAVVYHSKEVLQKNFHQFPIKHERPGVISPGTIRFDFEEVLNTHTPSSIDGRRSWLNYRFAATLHRGSFQPNMTFKQDVWVFNTCIPSPQSGYLPPPHVFDGVWESHLPFTCSIPNENIQLGETVPLTIQFRPFIPSSGLFGQELVVVDAVVKMKQYTRLRNNWDVKSEKKAVIEKPVNQGWSPGKEGMQRTIMVNVPFAPRLSCTTITEPVQKTHRLKLIMRIKTASMSDRDAKELRIEMPVNITGPRPPTAPPTADEEEGEQLPSYSSVFEGGNDSD</sequence>
<dbReference type="InterPro" id="IPR050357">
    <property type="entry name" value="Arrestin_domain-protein"/>
</dbReference>
<reference evidence="4" key="1">
    <citation type="journal article" date="2020" name="Fungal Divers.">
        <title>Resolving the Mortierellaceae phylogeny through synthesis of multi-gene phylogenetics and phylogenomics.</title>
        <authorList>
            <person name="Vandepol N."/>
            <person name="Liber J."/>
            <person name="Desiro A."/>
            <person name="Na H."/>
            <person name="Kennedy M."/>
            <person name="Barry K."/>
            <person name="Grigoriev I.V."/>
            <person name="Miller A.N."/>
            <person name="O'Donnell K."/>
            <person name="Stajich J.E."/>
            <person name="Bonito G."/>
        </authorList>
    </citation>
    <scope>NUCLEOTIDE SEQUENCE</scope>
    <source>
        <strain evidence="4">NRRL 2591</strain>
    </source>
</reference>
<evidence type="ECO:0000256" key="1">
    <source>
        <dbReference type="SAM" id="MobiDB-lite"/>
    </source>
</evidence>
<dbReference type="EMBL" id="JAAAXW010000020">
    <property type="protein sequence ID" value="KAF9549364.1"/>
    <property type="molecule type" value="Genomic_DNA"/>
</dbReference>
<dbReference type="PANTHER" id="PTHR11188">
    <property type="entry name" value="ARRESTIN DOMAIN CONTAINING PROTEIN"/>
    <property type="match status" value="1"/>
</dbReference>
<dbReference type="Pfam" id="PF00339">
    <property type="entry name" value="Arrestin_N"/>
    <property type="match status" value="1"/>
</dbReference>
<evidence type="ECO:0000313" key="5">
    <source>
        <dbReference type="Proteomes" id="UP000723463"/>
    </source>
</evidence>
<name>A0A9P6FFF4_9FUNG</name>
<dbReference type="PANTHER" id="PTHR11188:SF17">
    <property type="entry name" value="FI21816P1"/>
    <property type="match status" value="1"/>
</dbReference>
<keyword evidence="5" id="KW-1185">Reference proteome</keyword>
<dbReference type="Gene3D" id="2.60.40.640">
    <property type="match status" value="1"/>
</dbReference>
<feature type="domain" description="Arrestin-like N-terminal" evidence="2">
    <location>
        <begin position="39"/>
        <end position="157"/>
    </location>
</feature>
<evidence type="ECO:0000259" key="3">
    <source>
        <dbReference type="Pfam" id="PF02752"/>
    </source>
</evidence>
<dbReference type="InterPro" id="IPR011021">
    <property type="entry name" value="Arrestin-like_N"/>
</dbReference>
<feature type="region of interest" description="Disordered" evidence="1">
    <location>
        <begin position="316"/>
        <end position="354"/>
    </location>
</feature>
<proteinExistence type="predicted"/>
<dbReference type="GO" id="GO:0005737">
    <property type="term" value="C:cytoplasm"/>
    <property type="evidence" value="ECO:0007669"/>
    <property type="project" value="TreeGrafter"/>
</dbReference>
<organism evidence="4 5">
    <name type="scientific">Mortierella hygrophila</name>
    <dbReference type="NCBI Taxonomy" id="979708"/>
    <lineage>
        <taxon>Eukaryota</taxon>
        <taxon>Fungi</taxon>
        <taxon>Fungi incertae sedis</taxon>
        <taxon>Mucoromycota</taxon>
        <taxon>Mortierellomycotina</taxon>
        <taxon>Mortierellomycetes</taxon>
        <taxon>Mortierellales</taxon>
        <taxon>Mortierellaceae</taxon>
        <taxon>Mortierella</taxon>
    </lineage>
</organism>
<dbReference type="InterPro" id="IPR011022">
    <property type="entry name" value="Arrestin_C-like"/>
</dbReference>
<dbReference type="AlphaFoldDB" id="A0A9P6FFF4"/>
<gene>
    <name evidence="4" type="ORF">EC957_004279</name>
</gene>
<evidence type="ECO:0008006" key="6">
    <source>
        <dbReference type="Google" id="ProtNLM"/>
    </source>
</evidence>
<evidence type="ECO:0000313" key="4">
    <source>
        <dbReference type="EMBL" id="KAF9549364.1"/>
    </source>
</evidence>
<dbReference type="Pfam" id="PF02752">
    <property type="entry name" value="Arrestin_C"/>
    <property type="match status" value="1"/>
</dbReference>
<evidence type="ECO:0000259" key="2">
    <source>
        <dbReference type="Pfam" id="PF00339"/>
    </source>
</evidence>
<dbReference type="InterPro" id="IPR014752">
    <property type="entry name" value="Arrestin-like_C"/>
</dbReference>
<dbReference type="GO" id="GO:0015031">
    <property type="term" value="P:protein transport"/>
    <property type="evidence" value="ECO:0007669"/>
    <property type="project" value="TreeGrafter"/>
</dbReference>
<feature type="domain" description="Arrestin C-terminal-like" evidence="3">
    <location>
        <begin position="180"/>
        <end position="322"/>
    </location>
</feature>
<accession>A0A9P6FFF4</accession>
<comment type="caution">
    <text evidence="4">The sequence shown here is derived from an EMBL/GenBank/DDBJ whole genome shotgun (WGS) entry which is preliminary data.</text>
</comment>